<evidence type="ECO:0000313" key="3">
    <source>
        <dbReference type="Proteomes" id="UP000540698"/>
    </source>
</evidence>
<evidence type="ECO:0000256" key="1">
    <source>
        <dbReference type="SAM" id="MobiDB-lite"/>
    </source>
</evidence>
<feature type="region of interest" description="Disordered" evidence="1">
    <location>
        <begin position="52"/>
        <end position="76"/>
    </location>
</feature>
<dbReference type="AlphaFoldDB" id="A0A7X6L602"/>
<gene>
    <name evidence="2" type="ORF">HGB38_19830</name>
</gene>
<reference evidence="2 3" key="1">
    <citation type="submission" date="2020-04" db="EMBL/GenBank/DDBJ databases">
        <title>MicrobeNet Type strains.</title>
        <authorList>
            <person name="Nicholson A.C."/>
        </authorList>
    </citation>
    <scope>NUCLEOTIDE SEQUENCE [LARGE SCALE GENOMIC DNA]</scope>
    <source>
        <strain evidence="2 3">DSM 44956</strain>
    </source>
</reference>
<comment type="caution">
    <text evidence="2">The sequence shown here is derived from an EMBL/GenBank/DDBJ whole genome shotgun (WGS) entry which is preliminary data.</text>
</comment>
<accession>A0A7X6L602</accession>
<evidence type="ECO:0000313" key="2">
    <source>
        <dbReference type="EMBL" id="NKY28456.1"/>
    </source>
</evidence>
<name>A0A7X6L602_9NOCA</name>
<dbReference type="Proteomes" id="UP000540698">
    <property type="component" value="Unassembled WGS sequence"/>
</dbReference>
<dbReference type="RefSeq" id="WP_062973484.1">
    <property type="nucleotide sequence ID" value="NZ_JAAXOS010000009.1"/>
</dbReference>
<organism evidence="2 3">
    <name type="scientific">Nocardia gamkensis</name>
    <dbReference type="NCBI Taxonomy" id="352869"/>
    <lineage>
        <taxon>Bacteria</taxon>
        <taxon>Bacillati</taxon>
        <taxon>Actinomycetota</taxon>
        <taxon>Actinomycetes</taxon>
        <taxon>Mycobacteriales</taxon>
        <taxon>Nocardiaceae</taxon>
        <taxon>Nocardia</taxon>
    </lineage>
</organism>
<protein>
    <submittedName>
        <fullName evidence="2">Uncharacterized protein</fullName>
    </submittedName>
</protein>
<sequence>MPVLIVAALGALAITVHLLPNPREENVGMKSVNEHAGLAVLCEQLTANGRTAETIVPQRDSREARPYPISRNRVGQ</sequence>
<proteinExistence type="predicted"/>
<dbReference type="EMBL" id="JAAXOS010000009">
    <property type="protein sequence ID" value="NKY28456.1"/>
    <property type="molecule type" value="Genomic_DNA"/>
</dbReference>
<keyword evidence="3" id="KW-1185">Reference proteome</keyword>